<evidence type="ECO:0000313" key="1">
    <source>
        <dbReference type="EMBL" id="GHD13409.1"/>
    </source>
</evidence>
<gene>
    <name evidence="1" type="ORF">GCM10010334_71550</name>
</gene>
<protein>
    <submittedName>
        <fullName evidence="1">Uncharacterized protein</fullName>
    </submittedName>
</protein>
<reference evidence="1" key="1">
    <citation type="journal article" date="2014" name="Int. J. Syst. Evol. Microbiol.">
        <title>Complete genome sequence of Corynebacterium casei LMG S-19264T (=DSM 44701T), isolated from a smear-ripened cheese.</title>
        <authorList>
            <consortium name="US DOE Joint Genome Institute (JGI-PGF)"/>
            <person name="Walter F."/>
            <person name="Albersmeier A."/>
            <person name="Kalinowski J."/>
            <person name="Ruckert C."/>
        </authorList>
    </citation>
    <scope>NUCLEOTIDE SEQUENCE</scope>
    <source>
        <strain evidence="1">JCM 4637</strain>
    </source>
</reference>
<proteinExistence type="predicted"/>
<dbReference type="EMBL" id="BMVC01000019">
    <property type="protein sequence ID" value="GHD13409.1"/>
    <property type="molecule type" value="Genomic_DNA"/>
</dbReference>
<organism evidence="1 2">
    <name type="scientific">Streptomyces finlayi</name>
    <dbReference type="NCBI Taxonomy" id="67296"/>
    <lineage>
        <taxon>Bacteria</taxon>
        <taxon>Bacillati</taxon>
        <taxon>Actinomycetota</taxon>
        <taxon>Actinomycetes</taxon>
        <taxon>Kitasatosporales</taxon>
        <taxon>Streptomycetaceae</taxon>
        <taxon>Streptomyces</taxon>
    </lineage>
</organism>
<dbReference type="RefSeq" id="WP_189827955.1">
    <property type="nucleotide sequence ID" value="NZ_BMVC01000019.1"/>
</dbReference>
<dbReference type="Proteomes" id="UP000638353">
    <property type="component" value="Unassembled WGS sequence"/>
</dbReference>
<comment type="caution">
    <text evidence="1">The sequence shown here is derived from an EMBL/GenBank/DDBJ whole genome shotgun (WGS) entry which is preliminary data.</text>
</comment>
<evidence type="ECO:0000313" key="2">
    <source>
        <dbReference type="Proteomes" id="UP000638353"/>
    </source>
</evidence>
<dbReference type="AlphaFoldDB" id="A0A918X5F1"/>
<reference evidence="1" key="2">
    <citation type="submission" date="2020-09" db="EMBL/GenBank/DDBJ databases">
        <authorList>
            <person name="Sun Q."/>
            <person name="Ohkuma M."/>
        </authorList>
    </citation>
    <scope>NUCLEOTIDE SEQUENCE</scope>
    <source>
        <strain evidence="1">JCM 4637</strain>
    </source>
</reference>
<name>A0A918X5F1_9ACTN</name>
<sequence>MPVPEHSPVLELLHRAAEDDLRGWGRAPAVTPLPAPDEHLLNPLHHS</sequence>
<accession>A0A918X5F1</accession>